<keyword evidence="3" id="KW-0732">Signal</keyword>
<name>A0ABX7MR55_9GAMM</name>
<dbReference type="PANTHER" id="PTHR10003">
    <property type="entry name" value="SUPEROXIDE DISMUTASE CU-ZN -RELATED"/>
    <property type="match status" value="1"/>
</dbReference>
<keyword evidence="6" id="KW-1185">Reference proteome</keyword>
<comment type="function">
    <text evidence="2">Destroys radicals which are normally produced within the cells and which are toxic to biological systems.</text>
</comment>
<feature type="chain" id="PRO_5047506566" description="Superoxide dismutase [Cu-Zn]" evidence="3">
    <location>
        <begin position="20"/>
        <end position="173"/>
    </location>
</feature>
<protein>
    <recommendedName>
        <fullName evidence="2">Superoxide dismutase [Cu-Zn]</fullName>
        <ecNumber evidence="2">1.15.1.1</ecNumber>
    </recommendedName>
</protein>
<dbReference type="RefSeq" id="WP_206643127.1">
    <property type="nucleotide sequence ID" value="NZ_CP071247.1"/>
</dbReference>
<evidence type="ECO:0000256" key="2">
    <source>
        <dbReference type="RuleBase" id="RU000393"/>
    </source>
</evidence>
<keyword evidence="2" id="KW-0560">Oxidoreductase</keyword>
<dbReference type="InterPro" id="IPR036423">
    <property type="entry name" value="SOD-like_Cu/Zn_dom_sf"/>
</dbReference>
<sequence length="173" mass="17964">MIRSIVTLIIAAVAMTAHADNHMKKASADLINSSGEVIGMANLMQGPNGVLIHVRVTGLEPGKHGLHLHSHGDCLPDTGFESAKGHVGKVEGAHGLMNPKGPEPGDLPNIFVGEDGVGEMEAFTSMVSLDDSKHGLLDEDGSTFIIHQNADDHITQPIGGAGPRVACGTIEAN</sequence>
<organism evidence="5 6">
    <name type="scientific">Marinobacter salinisoli</name>
    <dbReference type="NCBI Taxonomy" id="2769486"/>
    <lineage>
        <taxon>Bacteria</taxon>
        <taxon>Pseudomonadati</taxon>
        <taxon>Pseudomonadota</taxon>
        <taxon>Gammaproteobacteria</taxon>
        <taxon>Pseudomonadales</taxon>
        <taxon>Marinobacteraceae</taxon>
        <taxon>Marinobacter</taxon>
    </lineage>
</organism>
<keyword evidence="2" id="KW-0186">Copper</keyword>
<reference evidence="5 6" key="1">
    <citation type="submission" date="2021-03" db="EMBL/GenBank/DDBJ databases">
        <title>Genome sequencing of Marinobacter sp. LPB0319.</title>
        <authorList>
            <person name="Kim J."/>
        </authorList>
    </citation>
    <scope>NUCLEOTIDE SEQUENCE [LARGE SCALE GENOMIC DNA]</scope>
    <source>
        <strain evidence="5 6">LPB0319</strain>
    </source>
</reference>
<gene>
    <name evidence="5" type="ORF">LPB19_11945</name>
</gene>
<accession>A0ABX7MR55</accession>
<dbReference type="InterPro" id="IPR001424">
    <property type="entry name" value="SOD_Cu_Zn_dom"/>
</dbReference>
<comment type="cofactor">
    <cofactor evidence="2">
        <name>Zn(2+)</name>
        <dbReference type="ChEBI" id="CHEBI:29105"/>
    </cofactor>
    <text evidence="2">Binds 1 zinc ion per subunit.</text>
</comment>
<dbReference type="SUPFAM" id="SSF49329">
    <property type="entry name" value="Cu,Zn superoxide dismutase-like"/>
    <property type="match status" value="1"/>
</dbReference>
<dbReference type="PROSITE" id="PS00332">
    <property type="entry name" value="SOD_CU_ZN_2"/>
    <property type="match status" value="1"/>
</dbReference>
<evidence type="ECO:0000259" key="4">
    <source>
        <dbReference type="Pfam" id="PF00080"/>
    </source>
</evidence>
<comment type="catalytic activity">
    <reaction evidence="2">
        <text>2 superoxide + 2 H(+) = H2O2 + O2</text>
        <dbReference type="Rhea" id="RHEA:20696"/>
        <dbReference type="ChEBI" id="CHEBI:15378"/>
        <dbReference type="ChEBI" id="CHEBI:15379"/>
        <dbReference type="ChEBI" id="CHEBI:16240"/>
        <dbReference type="ChEBI" id="CHEBI:18421"/>
        <dbReference type="EC" id="1.15.1.1"/>
    </reaction>
</comment>
<comment type="cofactor">
    <cofactor evidence="2">
        <name>Cu cation</name>
        <dbReference type="ChEBI" id="CHEBI:23378"/>
    </cofactor>
    <text evidence="2">Binds 1 copper ion per subunit.</text>
</comment>
<proteinExistence type="inferred from homology"/>
<dbReference type="Proteomes" id="UP000663555">
    <property type="component" value="Chromosome"/>
</dbReference>
<evidence type="ECO:0000313" key="6">
    <source>
        <dbReference type="Proteomes" id="UP000663555"/>
    </source>
</evidence>
<feature type="signal peptide" evidence="3">
    <location>
        <begin position="1"/>
        <end position="19"/>
    </location>
</feature>
<dbReference type="Pfam" id="PF00080">
    <property type="entry name" value="Sod_Cu"/>
    <property type="match status" value="1"/>
</dbReference>
<feature type="domain" description="Superoxide dismutase copper/zinc binding" evidence="4">
    <location>
        <begin position="38"/>
        <end position="170"/>
    </location>
</feature>
<dbReference type="InterPro" id="IPR018152">
    <property type="entry name" value="SOD_Cu/Zn_BS"/>
</dbReference>
<dbReference type="CDD" id="cd00305">
    <property type="entry name" value="Cu-Zn_Superoxide_Dismutase"/>
    <property type="match status" value="1"/>
</dbReference>
<dbReference type="EC" id="1.15.1.1" evidence="2"/>
<keyword evidence="2" id="KW-0479">Metal-binding</keyword>
<evidence type="ECO:0000313" key="5">
    <source>
        <dbReference type="EMBL" id="QSP93905.1"/>
    </source>
</evidence>
<keyword evidence="2" id="KW-0862">Zinc</keyword>
<dbReference type="EMBL" id="CP071247">
    <property type="protein sequence ID" value="QSP93905.1"/>
    <property type="molecule type" value="Genomic_DNA"/>
</dbReference>
<evidence type="ECO:0000256" key="3">
    <source>
        <dbReference type="SAM" id="SignalP"/>
    </source>
</evidence>
<dbReference type="InterPro" id="IPR024134">
    <property type="entry name" value="SOD_Cu/Zn_/chaperone"/>
</dbReference>
<dbReference type="Gene3D" id="2.60.40.200">
    <property type="entry name" value="Superoxide dismutase, copper/zinc binding domain"/>
    <property type="match status" value="1"/>
</dbReference>
<comment type="similarity">
    <text evidence="1 2">Belongs to the Cu-Zn superoxide dismutase family.</text>
</comment>
<evidence type="ECO:0000256" key="1">
    <source>
        <dbReference type="ARBA" id="ARBA00010457"/>
    </source>
</evidence>